<dbReference type="EMBL" id="FUYA01000009">
    <property type="protein sequence ID" value="SKA78796.1"/>
    <property type="molecule type" value="Genomic_DNA"/>
</dbReference>
<organism evidence="1 2">
    <name type="scientific">Desulfobaculum bizertense DSM 18034</name>
    <dbReference type="NCBI Taxonomy" id="1121442"/>
    <lineage>
        <taxon>Bacteria</taxon>
        <taxon>Pseudomonadati</taxon>
        <taxon>Thermodesulfobacteriota</taxon>
        <taxon>Desulfovibrionia</taxon>
        <taxon>Desulfovibrionales</taxon>
        <taxon>Desulfovibrionaceae</taxon>
        <taxon>Desulfobaculum</taxon>
    </lineage>
</organism>
<dbReference type="AlphaFoldDB" id="A0A1T4WN83"/>
<evidence type="ECO:0000313" key="1">
    <source>
        <dbReference type="EMBL" id="SKA78796.1"/>
    </source>
</evidence>
<accession>A0A1T4WN83</accession>
<sequence>MASNSDVELGELLSVASQEKVWDEHRSTVYNYELYLGDSDGYVLRMDTYEKSCGRNFCLRFKNLEDAQAYLNQDADEALLQKLFSQGVLERCSSDDDTKK</sequence>
<name>A0A1T4WN83_9BACT</name>
<proteinExistence type="predicted"/>
<reference evidence="1 2" key="1">
    <citation type="submission" date="2017-02" db="EMBL/GenBank/DDBJ databases">
        <authorList>
            <person name="Peterson S.W."/>
        </authorList>
    </citation>
    <scope>NUCLEOTIDE SEQUENCE [LARGE SCALE GENOMIC DNA]</scope>
    <source>
        <strain evidence="1 2">DSM 18034</strain>
    </source>
</reference>
<keyword evidence="2" id="KW-1185">Reference proteome</keyword>
<evidence type="ECO:0000313" key="2">
    <source>
        <dbReference type="Proteomes" id="UP000189733"/>
    </source>
</evidence>
<gene>
    <name evidence="1" type="ORF">SAMN02745702_02435</name>
</gene>
<dbReference type="RefSeq" id="WP_078685720.1">
    <property type="nucleotide sequence ID" value="NZ_FUYA01000009.1"/>
</dbReference>
<protein>
    <submittedName>
        <fullName evidence="1">Uncharacterized protein</fullName>
    </submittedName>
</protein>
<dbReference type="Proteomes" id="UP000189733">
    <property type="component" value="Unassembled WGS sequence"/>
</dbReference>